<proteinExistence type="predicted"/>
<dbReference type="EMBL" id="CAIJDE010000028">
    <property type="protein sequence ID" value="CAC9972887.1"/>
    <property type="molecule type" value="Genomic_DNA"/>
</dbReference>
<dbReference type="InterPro" id="IPR008969">
    <property type="entry name" value="CarboxyPept-like_regulatory"/>
</dbReference>
<comment type="caution">
    <text evidence="2">The sequence shown here is derived from an EMBL/GenBank/DDBJ whole genome shotgun (WGS) entry which is preliminary data.</text>
</comment>
<accession>A0A9N8P0F2</accession>
<evidence type="ECO:0000256" key="1">
    <source>
        <dbReference type="SAM" id="SignalP"/>
    </source>
</evidence>
<reference evidence="2 3" key="1">
    <citation type="submission" date="2020-06" db="EMBL/GenBank/DDBJ databases">
        <authorList>
            <person name="Criscuolo A."/>
        </authorList>
    </citation>
    <scope>NUCLEOTIDE SEQUENCE [LARGE SCALE GENOMIC DNA]</scope>
    <source>
        <strain evidence="2">PXU-55</strain>
    </source>
</reference>
<feature type="signal peptide" evidence="1">
    <location>
        <begin position="1"/>
        <end position="19"/>
    </location>
</feature>
<dbReference type="RefSeq" id="WP_180856483.1">
    <property type="nucleotide sequence ID" value="NZ_CAIJDE010000028.1"/>
</dbReference>
<evidence type="ECO:0008006" key="4">
    <source>
        <dbReference type="Google" id="ProtNLM"/>
    </source>
</evidence>
<evidence type="ECO:0000313" key="3">
    <source>
        <dbReference type="Proteomes" id="UP000533639"/>
    </source>
</evidence>
<dbReference type="SUPFAM" id="SSF49464">
    <property type="entry name" value="Carboxypeptidase regulatory domain-like"/>
    <property type="match status" value="1"/>
</dbReference>
<name>A0A9N8P0F2_9FLAO</name>
<feature type="chain" id="PRO_5040214566" description="Carboxypeptidase-like regulatory domain-containing protein" evidence="1">
    <location>
        <begin position="20"/>
        <end position="324"/>
    </location>
</feature>
<sequence length="324" mass="36245">MKKRFLILIVFIFCQNLFSQELTLTCKVVDETGRAIPGASVINLKDKKKPVSTDFEGMFTIPYTTDSEIIKINYLGYDSKTYQVKDLLKTKVIDLEVSDAQMQEVVVSASTVSFTNYWLGAKIGYNFVSDSDEDNFIGSAIVSLNMLESESTRNTFSVIGNIGDFKFTKDTAEVAKIEKLAQSINGISIGLGYEYNNRGFFGRDIGIEKFNSKLFLTSVARFTTYKNIGVENESVNFVQNVNTLGTEFALAGFKEGGQLTLTLCSSLMLFDPNKYELIFDKRRDYLVTYEATLIIPIQKKIGFFVNGTFSDKSSALFSFGIALK</sequence>
<evidence type="ECO:0000313" key="2">
    <source>
        <dbReference type="EMBL" id="CAC9972887.1"/>
    </source>
</evidence>
<protein>
    <recommendedName>
        <fullName evidence="4">Carboxypeptidase-like regulatory domain-containing protein</fullName>
    </recommendedName>
</protein>
<dbReference type="AlphaFoldDB" id="A0A9N8P0F2"/>
<gene>
    <name evidence="2" type="ORF">FLAPXU55_00566</name>
</gene>
<organism evidence="2 3">
    <name type="scientific">Flavobacterium panici</name>
    <dbReference type="NCBI Taxonomy" id="2654843"/>
    <lineage>
        <taxon>Bacteria</taxon>
        <taxon>Pseudomonadati</taxon>
        <taxon>Bacteroidota</taxon>
        <taxon>Flavobacteriia</taxon>
        <taxon>Flavobacteriales</taxon>
        <taxon>Flavobacteriaceae</taxon>
        <taxon>Flavobacterium</taxon>
    </lineage>
</organism>
<keyword evidence="1" id="KW-0732">Signal</keyword>
<keyword evidence="3" id="KW-1185">Reference proteome</keyword>
<dbReference type="Pfam" id="PF13715">
    <property type="entry name" value="CarbopepD_reg_2"/>
    <property type="match status" value="1"/>
</dbReference>
<dbReference type="Proteomes" id="UP000533639">
    <property type="component" value="Unassembled WGS sequence"/>
</dbReference>